<dbReference type="GO" id="GO:0043590">
    <property type="term" value="C:bacterial nucleoid"/>
    <property type="evidence" value="ECO:0007669"/>
    <property type="project" value="TreeGrafter"/>
</dbReference>
<keyword evidence="3 7" id="KW-0227">DNA damage</keyword>
<comment type="similarity">
    <text evidence="1 7">Belongs to the RecO family.</text>
</comment>
<name>A0A0G1U3L7_9BACT</name>
<dbReference type="Proteomes" id="UP000034739">
    <property type="component" value="Unassembled WGS sequence"/>
</dbReference>
<dbReference type="InterPro" id="IPR012340">
    <property type="entry name" value="NA-bd_OB-fold"/>
</dbReference>
<keyword evidence="4 7" id="KW-0233">DNA recombination</keyword>
<dbReference type="InterPro" id="IPR037278">
    <property type="entry name" value="ARFGAP/RecO"/>
</dbReference>
<dbReference type="SUPFAM" id="SSF57863">
    <property type="entry name" value="ArfGap/RecO-like zinc finger"/>
    <property type="match status" value="1"/>
</dbReference>
<dbReference type="InterPro" id="IPR022572">
    <property type="entry name" value="DNA_rep/recomb_RecO_N"/>
</dbReference>
<dbReference type="InterPro" id="IPR003717">
    <property type="entry name" value="RecO"/>
</dbReference>
<dbReference type="PANTHER" id="PTHR33991">
    <property type="entry name" value="DNA REPAIR PROTEIN RECO"/>
    <property type="match status" value="1"/>
</dbReference>
<dbReference type="AlphaFoldDB" id="A0A0G1U3L7"/>
<comment type="function">
    <text evidence="7">Involved in DNA repair and RecF pathway recombination.</text>
</comment>
<evidence type="ECO:0000256" key="3">
    <source>
        <dbReference type="ARBA" id="ARBA00022763"/>
    </source>
</evidence>
<evidence type="ECO:0000256" key="2">
    <source>
        <dbReference type="ARBA" id="ARBA00021310"/>
    </source>
</evidence>
<evidence type="ECO:0000256" key="4">
    <source>
        <dbReference type="ARBA" id="ARBA00023172"/>
    </source>
</evidence>
<evidence type="ECO:0000256" key="6">
    <source>
        <dbReference type="ARBA" id="ARBA00033409"/>
    </source>
</evidence>
<evidence type="ECO:0000313" key="10">
    <source>
        <dbReference type="Proteomes" id="UP000034739"/>
    </source>
</evidence>
<dbReference type="GO" id="GO:0006310">
    <property type="term" value="P:DNA recombination"/>
    <property type="evidence" value="ECO:0007669"/>
    <property type="project" value="UniProtKB-UniRule"/>
</dbReference>
<organism evidence="9 10">
    <name type="scientific">Candidatus Gottesmanbacteria bacterium GW2011_GWA2_47_9</name>
    <dbReference type="NCBI Taxonomy" id="1618445"/>
    <lineage>
        <taxon>Bacteria</taxon>
        <taxon>Candidatus Gottesmaniibacteriota</taxon>
    </lineage>
</organism>
<dbReference type="GO" id="GO:0006302">
    <property type="term" value="P:double-strand break repair"/>
    <property type="evidence" value="ECO:0007669"/>
    <property type="project" value="TreeGrafter"/>
</dbReference>
<protein>
    <recommendedName>
        <fullName evidence="2 7">DNA repair protein RecO</fullName>
    </recommendedName>
    <alternativeName>
        <fullName evidence="6 7">Recombination protein O</fullName>
    </alternativeName>
</protein>
<evidence type="ECO:0000256" key="1">
    <source>
        <dbReference type="ARBA" id="ARBA00007452"/>
    </source>
</evidence>
<dbReference type="NCBIfam" id="TIGR00613">
    <property type="entry name" value="reco"/>
    <property type="match status" value="1"/>
</dbReference>
<evidence type="ECO:0000256" key="7">
    <source>
        <dbReference type="HAMAP-Rule" id="MF_00201"/>
    </source>
</evidence>
<evidence type="ECO:0000259" key="8">
    <source>
        <dbReference type="Pfam" id="PF11967"/>
    </source>
</evidence>
<proteinExistence type="inferred from homology"/>
<feature type="domain" description="DNA replication/recombination mediator RecO N-terminal" evidence="8">
    <location>
        <begin position="6"/>
        <end position="82"/>
    </location>
</feature>
<accession>A0A0G1U3L7</accession>
<gene>
    <name evidence="7" type="primary">recO</name>
    <name evidence="9" type="ORF">UY16_C0003G0003</name>
</gene>
<dbReference type="EMBL" id="LCOY01000003">
    <property type="protein sequence ID" value="KKU88661.1"/>
    <property type="molecule type" value="Genomic_DNA"/>
</dbReference>
<dbReference type="Gene3D" id="2.40.50.140">
    <property type="entry name" value="Nucleic acid-binding proteins"/>
    <property type="match status" value="1"/>
</dbReference>
<evidence type="ECO:0000256" key="5">
    <source>
        <dbReference type="ARBA" id="ARBA00023204"/>
    </source>
</evidence>
<dbReference type="Pfam" id="PF02565">
    <property type="entry name" value="RecO_C"/>
    <property type="match status" value="1"/>
</dbReference>
<dbReference type="PANTHER" id="PTHR33991:SF1">
    <property type="entry name" value="DNA REPAIR PROTEIN RECO"/>
    <property type="match status" value="1"/>
</dbReference>
<reference evidence="9 10" key="1">
    <citation type="journal article" date="2015" name="Nature">
        <title>rRNA introns, odd ribosomes, and small enigmatic genomes across a large radiation of phyla.</title>
        <authorList>
            <person name="Brown C.T."/>
            <person name="Hug L.A."/>
            <person name="Thomas B.C."/>
            <person name="Sharon I."/>
            <person name="Castelle C.J."/>
            <person name="Singh A."/>
            <person name="Wilkins M.J."/>
            <person name="Williams K.H."/>
            <person name="Banfield J.F."/>
        </authorList>
    </citation>
    <scope>NUCLEOTIDE SEQUENCE [LARGE SCALE GENOMIC DNA]</scope>
</reference>
<dbReference type="Gene3D" id="1.20.1440.120">
    <property type="entry name" value="Recombination protein O, C-terminal domain"/>
    <property type="match status" value="1"/>
</dbReference>
<dbReference type="HAMAP" id="MF_00201">
    <property type="entry name" value="RecO"/>
    <property type="match status" value="1"/>
</dbReference>
<dbReference type="InterPro" id="IPR042242">
    <property type="entry name" value="RecO_C"/>
</dbReference>
<keyword evidence="5 7" id="KW-0234">DNA repair</keyword>
<dbReference type="Pfam" id="PF11967">
    <property type="entry name" value="RecO_N"/>
    <property type="match status" value="1"/>
</dbReference>
<evidence type="ECO:0000313" key="9">
    <source>
        <dbReference type="EMBL" id="KKU88661.1"/>
    </source>
</evidence>
<dbReference type="SUPFAM" id="SSF50249">
    <property type="entry name" value="Nucleic acid-binding proteins"/>
    <property type="match status" value="1"/>
</dbReference>
<comment type="caution">
    <text evidence="9">The sequence shown here is derived from an EMBL/GenBank/DDBJ whole genome shotgun (WGS) entry which is preliminary data.</text>
</comment>
<sequence>MTSVRIYKAQGIILARKNVGEADRVLTVFTNEYGKVRVIAKGIRRINSRRSPHLEVFNHVGLMIRHGKAMDSVTEAEMIESFPTIRHDLGRVGVGYYLCEIVEVLVAERQEHRDVFALLLHALRELDTNASLHLPLLAGRISKELLRTLGFTGPKKEPVAADVVSYIEGIAEKRLKTPKFYRQLTRVSGI</sequence>